<keyword evidence="6" id="KW-1185">Reference proteome</keyword>
<dbReference type="Gene3D" id="1.10.510.10">
    <property type="entry name" value="Transferase(Phosphotransferase) domain 1"/>
    <property type="match status" value="3"/>
</dbReference>
<accession>A0ABN8MCS5</accession>
<dbReference type="InterPro" id="IPR000719">
    <property type="entry name" value="Prot_kinase_dom"/>
</dbReference>
<dbReference type="InterPro" id="IPR050198">
    <property type="entry name" value="Non-receptor_tyrosine_kinases"/>
</dbReference>
<feature type="compositionally biased region" description="Basic and acidic residues" evidence="3">
    <location>
        <begin position="1230"/>
        <end position="1253"/>
    </location>
</feature>
<dbReference type="Pfam" id="PF07714">
    <property type="entry name" value="PK_Tyr_Ser-Thr"/>
    <property type="match status" value="3"/>
</dbReference>
<feature type="region of interest" description="Disordered" evidence="3">
    <location>
        <begin position="1277"/>
        <end position="1345"/>
    </location>
</feature>
<dbReference type="Proteomes" id="UP001159427">
    <property type="component" value="Unassembled WGS sequence"/>
</dbReference>
<evidence type="ECO:0000313" key="5">
    <source>
        <dbReference type="EMBL" id="CAH3027454.1"/>
    </source>
</evidence>
<organism evidence="5 6">
    <name type="scientific">Porites evermanni</name>
    <dbReference type="NCBI Taxonomy" id="104178"/>
    <lineage>
        <taxon>Eukaryota</taxon>
        <taxon>Metazoa</taxon>
        <taxon>Cnidaria</taxon>
        <taxon>Anthozoa</taxon>
        <taxon>Hexacorallia</taxon>
        <taxon>Scleractinia</taxon>
        <taxon>Fungiina</taxon>
        <taxon>Poritidae</taxon>
        <taxon>Porites</taxon>
    </lineage>
</organism>
<keyword evidence="1" id="KW-0547">Nucleotide-binding</keyword>
<feature type="region of interest" description="Disordered" evidence="3">
    <location>
        <begin position="1202"/>
        <end position="1265"/>
    </location>
</feature>
<dbReference type="InterPro" id="IPR011009">
    <property type="entry name" value="Kinase-like_dom_sf"/>
</dbReference>
<feature type="domain" description="Protein kinase" evidence="4">
    <location>
        <begin position="489"/>
        <end position="839"/>
    </location>
</feature>
<feature type="compositionally biased region" description="Basic and acidic residues" evidence="3">
    <location>
        <begin position="1458"/>
        <end position="1467"/>
    </location>
</feature>
<dbReference type="PANTHER" id="PTHR24418">
    <property type="entry name" value="TYROSINE-PROTEIN KINASE"/>
    <property type="match status" value="1"/>
</dbReference>
<evidence type="ECO:0000256" key="3">
    <source>
        <dbReference type="SAM" id="MobiDB-lite"/>
    </source>
</evidence>
<feature type="region of interest" description="Disordered" evidence="3">
    <location>
        <begin position="1"/>
        <end position="51"/>
    </location>
</feature>
<feature type="compositionally biased region" description="Low complexity" evidence="3">
    <location>
        <begin position="9"/>
        <end position="39"/>
    </location>
</feature>
<feature type="region of interest" description="Disordered" evidence="3">
    <location>
        <begin position="1407"/>
        <end position="1530"/>
    </location>
</feature>
<evidence type="ECO:0000256" key="1">
    <source>
        <dbReference type="ARBA" id="ARBA00022741"/>
    </source>
</evidence>
<dbReference type="InterPro" id="IPR001245">
    <property type="entry name" value="Ser-Thr/Tyr_kinase_cat_dom"/>
</dbReference>
<keyword evidence="2" id="KW-0067">ATP-binding</keyword>
<reference evidence="5 6" key="1">
    <citation type="submission" date="2022-05" db="EMBL/GenBank/DDBJ databases">
        <authorList>
            <consortium name="Genoscope - CEA"/>
            <person name="William W."/>
        </authorList>
    </citation>
    <scope>NUCLEOTIDE SEQUENCE [LARGE SCALE GENOMIC DNA]</scope>
</reference>
<comment type="caution">
    <text evidence="5">The sequence shown here is derived from an EMBL/GenBank/DDBJ whole genome shotgun (WGS) entry which is preliminary data.</text>
</comment>
<protein>
    <recommendedName>
        <fullName evidence="4">Protein kinase domain-containing protein</fullName>
    </recommendedName>
</protein>
<dbReference type="EMBL" id="CALNXI010000453">
    <property type="protein sequence ID" value="CAH3027454.1"/>
    <property type="molecule type" value="Genomic_DNA"/>
</dbReference>
<evidence type="ECO:0000259" key="4">
    <source>
        <dbReference type="PROSITE" id="PS50011"/>
    </source>
</evidence>
<name>A0ABN8MCS5_9CNID</name>
<evidence type="ECO:0000313" key="6">
    <source>
        <dbReference type="Proteomes" id="UP001159427"/>
    </source>
</evidence>
<gene>
    <name evidence="5" type="ORF">PEVE_00031595</name>
</gene>
<feature type="domain" description="Protein kinase" evidence="4">
    <location>
        <begin position="823"/>
        <end position="1095"/>
    </location>
</feature>
<evidence type="ECO:0000256" key="2">
    <source>
        <dbReference type="ARBA" id="ARBA00022840"/>
    </source>
</evidence>
<dbReference type="SUPFAM" id="SSF56112">
    <property type="entry name" value="Protein kinase-like (PK-like)"/>
    <property type="match status" value="2"/>
</dbReference>
<feature type="compositionally biased region" description="Polar residues" evidence="3">
    <location>
        <begin position="1277"/>
        <end position="1286"/>
    </location>
</feature>
<feature type="compositionally biased region" description="Acidic residues" evidence="3">
    <location>
        <begin position="40"/>
        <end position="51"/>
    </location>
</feature>
<proteinExistence type="predicted"/>
<sequence length="1538" mass="176371">MEDYDQVETESITSSGSSGNYSYVESSQSPSNSSQNISPIEEEREYDSVPEEETIRVIEPYPGSYCLSSHSELPVVNRGTEWNSQPSKGILASNGDNEFQQWSIESFFDDPDKFIHEMNKTADLCKGQREQFILHTVLPHLEKSWGKCSSKNEEVFKILVQIGCSANSGVVIRHALLLFLHLICQEDFDSGNISLLVVEEITRSSIFIPDGVLRKSQHSETSLQAFVYSRILSWLLIQRARDVDVSFVAVEQDLKKIQHELEKSCNLVSGRKKDHYRYSMEFISKTISQFRSMPDTNLKTLIEECHKFCENSTLESGKLGILSKVKKNNYGEWVDLHCVLIHLHGKVQSERPVPQMETERRALKLIRLIVEAYVEGRSKADWKFCLLVSSLLADTAKNSVTKELRVEAGGCLVYLLKSEKLRRRPECRELLERKCKEVLFCPDKETREFLVRALYHNSTGGDRDLQRPERLPVEQLTEHLSSSYRTNSLEIKKQIISDSPSSFVKSGMFRSKKIAIKFLHVTKQHLREKDLKLQARERLNREVLNMRQLNASRHPNFPVLLAYDTKRLPYHIITAFEERGDLLAFVRSFREGDPPVKHYRLLEMLKDVSDAILYLEELGLVHRAVMAKNVLVGSQNCKLTGLHSTCRAFYTAVEHYIRISGALSVNNAKSMIATSLNSCPVKTHPDTPNTNWFIAMSMKDVIYPFSITATDSVEGYCSAEVPDVHETDLPFRWKAPECLTKHQFTSASDVWAFGVLVYEVLTYGCTPYRDILDKDVLDHVLHGKKIVPSESCFENEEYELIRQSCAWEINKRLKISQVSERLQEMSRRAKKSGMCHVKLMVTSRSGFEGLTKIWEKLSEEEDKHIRALNHLKNDHLSSEYEIEYFDSLPWMSWECPKGNLKEYVLDHRCKVEDIVMFLSQVASALHYLHVNHIVHGDLRAEHVNIVATNKVQVGRLCRSKSLSMSEYEVTSTSCVKGAKMPPDALRWSAPQVILDGQYTHASDVWAFGILAWELYTSFAVGQQKRQFSVPYHELKTQEEILQYMADVGPLGQPDCCPDWVYKIIHQCWAYDSTQRPPFLAIVDCLTSREPMKSWMMQLWLQNHSESDWPDLSISQDGAHVLNEGRHPSKQDIERMCSEDYFAKHNYRYNSIRLSEKDKTLYSSAYSNPIYLTEDETSPNKKMGQNNIDPYDVPGERKHAIGEINQNRGPHEESRNKASGMDLQDCTIQDKATKNLSKDNKAPKMEHGDCHIDNKPISSGGRRRENQDTLALRQNVQNSDLQSTTLQKEQDRCSLYDKPTSNPTATESKNREYQNALALQESPNEALENKTLRNKRNKPTNVLGDKDENRQYQNVPALRGSKNGCLQNKALKREQGGCYRHDMPEHGGENREYQNVQALTPVHRTDDLQRKPTKMDPGGDCFVNSEYPTNTDVTDDGRKDQDYENVLAQRQVHQNGAPQKKEKGETARAGRLTPRKRKYGNEENIQRTSTSEENQPKENEYACANEQATLEGRHLSMEDGHSNRMSASHDKKIEFEYYV</sequence>
<feature type="compositionally biased region" description="Basic and acidic residues" evidence="3">
    <location>
        <begin position="1510"/>
        <end position="1530"/>
    </location>
</feature>
<dbReference type="PROSITE" id="PS50011">
    <property type="entry name" value="PROTEIN_KINASE_DOM"/>
    <property type="match status" value="2"/>
</dbReference>